<dbReference type="AlphaFoldDB" id="A0A0E0PT39"/>
<dbReference type="Proteomes" id="UP000008022">
    <property type="component" value="Unassembled WGS sequence"/>
</dbReference>
<proteinExistence type="predicted"/>
<evidence type="ECO:0000313" key="2">
    <source>
        <dbReference type="Proteomes" id="UP000008022"/>
    </source>
</evidence>
<reference evidence="2" key="1">
    <citation type="submission" date="2013-06" db="EMBL/GenBank/DDBJ databases">
        <authorList>
            <person name="Zhao Q."/>
        </authorList>
    </citation>
    <scope>NUCLEOTIDE SEQUENCE</scope>
    <source>
        <strain evidence="2">cv. W1943</strain>
    </source>
</reference>
<dbReference type="HOGENOM" id="CLU_961035_0_0_1"/>
<keyword evidence="2" id="KW-1185">Reference proteome</keyword>
<reference evidence="1" key="2">
    <citation type="submission" date="2015-06" db="UniProtKB">
        <authorList>
            <consortium name="EnsemblPlants"/>
        </authorList>
    </citation>
    <scope>IDENTIFICATION</scope>
</reference>
<sequence>MAAAEAELLVCFCECECECECSLQFGGNRSAVTAGAGARMEKNKYIGGGYLLSEEEALGGGQLIDEAKEMARKKDLELEAEELIADNVDDEIHLEEVNDSTLNESSFPCTAMTISWRTDRRNLITGTERFMLRNVSHSSQRREKERDKMIQSEGFIEAECFVSASTSRMLLVEVFSGELVHMDGELAVALNNVNYFIIGSGFRGSVLGCGPVSKSYYCCILLFLHFASLNFTSLPIEIVDEGFGLLIRSRRGMMCQGAGTSRMLLVTLEVFNGVTGSGTHGCCLLGCGQI</sequence>
<dbReference type="EnsemblPlants" id="ORUFI06G02170.1">
    <property type="protein sequence ID" value="ORUFI06G02170.1"/>
    <property type="gene ID" value="ORUFI06G02170"/>
</dbReference>
<evidence type="ECO:0000313" key="1">
    <source>
        <dbReference type="EnsemblPlants" id="ORUFI06G02170.1"/>
    </source>
</evidence>
<accession>A0A0E0PT39</accession>
<dbReference type="Gramene" id="ORUFI06G02170.1">
    <property type="protein sequence ID" value="ORUFI06G02170.1"/>
    <property type="gene ID" value="ORUFI06G02170"/>
</dbReference>
<name>A0A0E0PT39_ORYRU</name>
<organism evidence="1 2">
    <name type="scientific">Oryza rufipogon</name>
    <name type="common">Brownbeard rice</name>
    <name type="synonym">Asian wild rice</name>
    <dbReference type="NCBI Taxonomy" id="4529"/>
    <lineage>
        <taxon>Eukaryota</taxon>
        <taxon>Viridiplantae</taxon>
        <taxon>Streptophyta</taxon>
        <taxon>Embryophyta</taxon>
        <taxon>Tracheophyta</taxon>
        <taxon>Spermatophyta</taxon>
        <taxon>Magnoliopsida</taxon>
        <taxon>Liliopsida</taxon>
        <taxon>Poales</taxon>
        <taxon>Poaceae</taxon>
        <taxon>BOP clade</taxon>
        <taxon>Oryzoideae</taxon>
        <taxon>Oryzeae</taxon>
        <taxon>Oryzinae</taxon>
        <taxon>Oryza</taxon>
    </lineage>
</organism>
<protein>
    <submittedName>
        <fullName evidence="1">Uncharacterized protein</fullName>
    </submittedName>
</protein>